<feature type="transmembrane region" description="Helical" evidence="6">
    <location>
        <begin position="41"/>
        <end position="65"/>
    </location>
</feature>
<proteinExistence type="predicted"/>
<protein>
    <submittedName>
        <fullName evidence="7">Threonine transporter RhtB</fullName>
    </submittedName>
</protein>
<dbReference type="GO" id="GO:0015171">
    <property type="term" value="F:amino acid transmembrane transporter activity"/>
    <property type="evidence" value="ECO:0007669"/>
    <property type="project" value="TreeGrafter"/>
</dbReference>
<comment type="subcellular location">
    <subcellularLocation>
        <location evidence="1">Cell membrane</location>
        <topology evidence="1">Multi-pass membrane protein</topology>
    </subcellularLocation>
</comment>
<dbReference type="PANTHER" id="PTHR30086">
    <property type="entry name" value="ARGININE EXPORTER PROTEIN ARGO"/>
    <property type="match status" value="1"/>
</dbReference>
<keyword evidence="8" id="KW-1185">Reference proteome</keyword>
<accession>A0A254TA01</accession>
<dbReference type="EMBL" id="LSTO01000001">
    <property type="protein sequence ID" value="OWW19481.1"/>
    <property type="molecule type" value="Genomic_DNA"/>
</dbReference>
<organism evidence="7 8">
    <name type="scientific">Noviherbaspirillum denitrificans</name>
    <dbReference type="NCBI Taxonomy" id="1968433"/>
    <lineage>
        <taxon>Bacteria</taxon>
        <taxon>Pseudomonadati</taxon>
        <taxon>Pseudomonadota</taxon>
        <taxon>Betaproteobacteria</taxon>
        <taxon>Burkholderiales</taxon>
        <taxon>Oxalobacteraceae</taxon>
        <taxon>Noviherbaspirillum</taxon>
    </lineage>
</organism>
<feature type="transmembrane region" description="Helical" evidence="6">
    <location>
        <begin position="71"/>
        <end position="89"/>
    </location>
</feature>
<sequence length="208" mass="21920">MISPDIVLTFFITSVLLGISPGPDNIFVLTQSALRGRLAGIFVTLGLCTGLILHTLAVSFGVAAIFQTSALAFTVLKFAGAAYLLYLAWQAFRAPATGIHLGEGSGASGWELYRRGIIMNITNPKVSIFFLAFLPQFADPGRGSITVQMMLLGGLFILATLLVFGGIALLAGTIGRKLGQSAKAEKIMNRVAGTVFAALALKLATTQR</sequence>
<keyword evidence="5 6" id="KW-0472">Membrane</keyword>
<evidence type="ECO:0000256" key="2">
    <source>
        <dbReference type="ARBA" id="ARBA00022475"/>
    </source>
</evidence>
<dbReference type="RefSeq" id="WP_088706387.1">
    <property type="nucleotide sequence ID" value="NZ_LSTO01000001.1"/>
</dbReference>
<dbReference type="GO" id="GO:0005886">
    <property type="term" value="C:plasma membrane"/>
    <property type="evidence" value="ECO:0007669"/>
    <property type="project" value="UniProtKB-SubCell"/>
</dbReference>
<evidence type="ECO:0000256" key="6">
    <source>
        <dbReference type="SAM" id="Phobius"/>
    </source>
</evidence>
<dbReference type="AlphaFoldDB" id="A0A254TA01"/>
<evidence type="ECO:0000256" key="4">
    <source>
        <dbReference type="ARBA" id="ARBA00022989"/>
    </source>
</evidence>
<feature type="transmembrane region" description="Helical" evidence="6">
    <location>
        <begin position="117"/>
        <end position="138"/>
    </location>
</feature>
<evidence type="ECO:0000256" key="5">
    <source>
        <dbReference type="ARBA" id="ARBA00023136"/>
    </source>
</evidence>
<evidence type="ECO:0000256" key="3">
    <source>
        <dbReference type="ARBA" id="ARBA00022692"/>
    </source>
</evidence>
<keyword evidence="2" id="KW-1003">Cell membrane</keyword>
<comment type="caution">
    <text evidence="7">The sequence shown here is derived from an EMBL/GenBank/DDBJ whole genome shotgun (WGS) entry which is preliminary data.</text>
</comment>
<keyword evidence="3 6" id="KW-0812">Transmembrane</keyword>
<evidence type="ECO:0000313" key="8">
    <source>
        <dbReference type="Proteomes" id="UP000197535"/>
    </source>
</evidence>
<reference evidence="7 8" key="1">
    <citation type="submission" date="2016-02" db="EMBL/GenBank/DDBJ databases">
        <authorList>
            <person name="Wen L."/>
            <person name="He K."/>
            <person name="Yang H."/>
        </authorList>
    </citation>
    <scope>NUCLEOTIDE SEQUENCE [LARGE SCALE GENOMIC DNA]</scope>
    <source>
        <strain evidence="7 8">TSA40</strain>
    </source>
</reference>
<evidence type="ECO:0000256" key="1">
    <source>
        <dbReference type="ARBA" id="ARBA00004651"/>
    </source>
</evidence>
<evidence type="ECO:0000313" key="7">
    <source>
        <dbReference type="EMBL" id="OWW19481.1"/>
    </source>
</evidence>
<keyword evidence="4 6" id="KW-1133">Transmembrane helix</keyword>
<dbReference type="OrthoDB" id="9804822at2"/>
<feature type="transmembrane region" description="Helical" evidence="6">
    <location>
        <begin position="6"/>
        <end position="29"/>
    </location>
</feature>
<dbReference type="InterPro" id="IPR001123">
    <property type="entry name" value="LeuE-type"/>
</dbReference>
<dbReference type="PANTHER" id="PTHR30086:SF20">
    <property type="entry name" value="ARGININE EXPORTER PROTEIN ARGO-RELATED"/>
    <property type="match status" value="1"/>
</dbReference>
<dbReference type="Pfam" id="PF01810">
    <property type="entry name" value="LysE"/>
    <property type="match status" value="1"/>
</dbReference>
<dbReference type="Proteomes" id="UP000197535">
    <property type="component" value="Unassembled WGS sequence"/>
</dbReference>
<dbReference type="PIRSF" id="PIRSF006324">
    <property type="entry name" value="LeuE"/>
    <property type="match status" value="1"/>
</dbReference>
<feature type="transmembrane region" description="Helical" evidence="6">
    <location>
        <begin position="150"/>
        <end position="175"/>
    </location>
</feature>
<name>A0A254TA01_9BURK</name>
<gene>
    <name evidence="7" type="ORF">AYR66_08115</name>
</gene>